<keyword evidence="1" id="KW-0175">Coiled coil</keyword>
<evidence type="ECO:0000313" key="3">
    <source>
        <dbReference type="EMBL" id="PWK16597.1"/>
    </source>
</evidence>
<feature type="transmembrane region" description="Helical" evidence="2">
    <location>
        <begin position="12"/>
        <end position="35"/>
    </location>
</feature>
<accession>A0A316DEE5</accession>
<comment type="caution">
    <text evidence="3">The sequence shown here is derived from an EMBL/GenBank/DDBJ whole genome shotgun (WGS) entry which is preliminary data.</text>
</comment>
<dbReference type="InterPro" id="IPR027981">
    <property type="entry name" value="DUF4446"/>
</dbReference>
<gene>
    <name evidence="3" type="ORF">C7459_101463</name>
</gene>
<dbReference type="RefSeq" id="WP_109685824.1">
    <property type="nucleotide sequence ID" value="NZ_QGGL01000001.1"/>
</dbReference>
<evidence type="ECO:0000256" key="2">
    <source>
        <dbReference type="SAM" id="Phobius"/>
    </source>
</evidence>
<keyword evidence="2" id="KW-1133">Transmembrane helix</keyword>
<keyword evidence="2" id="KW-0812">Transmembrane</keyword>
<reference evidence="3 4" key="1">
    <citation type="submission" date="2018-05" db="EMBL/GenBank/DDBJ databases">
        <title>Genomic Encyclopedia of Type Strains, Phase IV (KMG-IV): sequencing the most valuable type-strain genomes for metagenomic binning, comparative biology and taxonomic classification.</title>
        <authorList>
            <person name="Goeker M."/>
        </authorList>
    </citation>
    <scope>NUCLEOTIDE SEQUENCE [LARGE SCALE GENOMIC DNA]</scope>
    <source>
        <strain evidence="3 4">DSM 18773</strain>
    </source>
</reference>
<protein>
    <submittedName>
        <fullName evidence="3">Uncharacterized protein DUF4446</fullName>
    </submittedName>
</protein>
<dbReference type="OrthoDB" id="5244042at2"/>
<keyword evidence="4" id="KW-1185">Reference proteome</keyword>
<keyword evidence="2" id="KW-0472">Membrane</keyword>
<dbReference type="Proteomes" id="UP000245634">
    <property type="component" value="Unassembled WGS sequence"/>
</dbReference>
<evidence type="ECO:0000256" key="1">
    <source>
        <dbReference type="SAM" id="Coils"/>
    </source>
</evidence>
<evidence type="ECO:0000313" key="4">
    <source>
        <dbReference type="Proteomes" id="UP000245634"/>
    </source>
</evidence>
<name>A0A316DEE5_9BACL</name>
<feature type="coiled-coil region" evidence="1">
    <location>
        <begin position="37"/>
        <end position="87"/>
    </location>
</feature>
<dbReference type="Pfam" id="PF14584">
    <property type="entry name" value="DUF4446"/>
    <property type="match status" value="1"/>
</dbReference>
<proteinExistence type="predicted"/>
<sequence length="172" mass="19375">MVDSKQWLIQNIDLVVALLSGLLIVMLILFIVSMVRMAQVRKRYRNLMKGLKDANLEEILFQYTDDVQRLEAQVQDVVTAQDRLQHDMELSIGPVGVLRYNAFPDAGSDLSYSIALLNRDADGVVLSSIFGREESRTYAKPIVAGASSYKLSEEEQEAIHRATQQMMTKKAP</sequence>
<organism evidence="3 4">
    <name type="scientific">Tumebacillus permanentifrigoris</name>
    <dbReference type="NCBI Taxonomy" id="378543"/>
    <lineage>
        <taxon>Bacteria</taxon>
        <taxon>Bacillati</taxon>
        <taxon>Bacillota</taxon>
        <taxon>Bacilli</taxon>
        <taxon>Bacillales</taxon>
        <taxon>Alicyclobacillaceae</taxon>
        <taxon>Tumebacillus</taxon>
    </lineage>
</organism>
<dbReference type="EMBL" id="QGGL01000001">
    <property type="protein sequence ID" value="PWK16597.1"/>
    <property type="molecule type" value="Genomic_DNA"/>
</dbReference>
<dbReference type="AlphaFoldDB" id="A0A316DEE5"/>